<dbReference type="PANTHER" id="PTHR21011">
    <property type="entry name" value="MITOCHONDRIAL 28S RIBOSOMAL PROTEIN S6"/>
    <property type="match status" value="1"/>
</dbReference>
<dbReference type="InterPro" id="IPR035980">
    <property type="entry name" value="Ribosomal_bS6_sf"/>
</dbReference>
<dbReference type="GO" id="GO:0005840">
    <property type="term" value="C:ribosome"/>
    <property type="evidence" value="ECO:0007669"/>
    <property type="project" value="UniProtKB-KW"/>
</dbReference>
<dbReference type="RefSeq" id="WP_068550620.1">
    <property type="nucleotide sequence ID" value="NZ_AP013035.1"/>
</dbReference>
<dbReference type="SUPFAM" id="SSF54995">
    <property type="entry name" value="Ribosomal protein S6"/>
    <property type="match status" value="1"/>
</dbReference>
<proteinExistence type="inferred from homology"/>
<dbReference type="PATRIC" id="fig|1298851.3.peg.1747"/>
<evidence type="ECO:0000256" key="6">
    <source>
        <dbReference type="HAMAP-Rule" id="MF_00360"/>
    </source>
</evidence>
<evidence type="ECO:0000313" key="8">
    <source>
        <dbReference type="Proteomes" id="UP000063234"/>
    </source>
</evidence>
<keyword evidence="2 6" id="KW-0689">Ribosomal protein</keyword>
<dbReference type="CDD" id="cd00473">
    <property type="entry name" value="bS6"/>
    <property type="match status" value="1"/>
</dbReference>
<reference evidence="8" key="1">
    <citation type="journal article" date="2018" name="Science">
        <title>A primordial and reversible TCA cycle in a facultatively chemolithoautotrophic thermophile.</title>
        <authorList>
            <person name="Nunoura T."/>
            <person name="Chikaraishi Y."/>
            <person name="Izaki R."/>
            <person name="Suwa T."/>
            <person name="Sato T."/>
            <person name="Harada T."/>
            <person name="Mori K."/>
            <person name="Kato Y."/>
            <person name="Miyazaki M."/>
            <person name="Shimamura S."/>
            <person name="Yanagawa K."/>
            <person name="Shuto A."/>
            <person name="Ohkouchi N."/>
            <person name="Fujita N."/>
            <person name="Takaki Y."/>
            <person name="Atomi H."/>
            <person name="Takai K."/>
        </authorList>
    </citation>
    <scope>NUCLEOTIDE SEQUENCE [LARGE SCALE GENOMIC DNA]</scope>
    <source>
        <strain evidence="8">DSM 17441 / JCM 13301 / NBRC 103674 / ABI70S6</strain>
    </source>
</reference>
<evidence type="ECO:0000256" key="5">
    <source>
        <dbReference type="ARBA" id="ARBA00035294"/>
    </source>
</evidence>
<protein>
    <recommendedName>
        <fullName evidence="5 6">Small ribosomal subunit protein bS6</fullName>
    </recommendedName>
</protein>
<accession>A0A0S3QVU9</accession>
<dbReference type="GO" id="GO:1990904">
    <property type="term" value="C:ribonucleoprotein complex"/>
    <property type="evidence" value="ECO:0007669"/>
    <property type="project" value="UniProtKB-KW"/>
</dbReference>
<dbReference type="InterPro" id="IPR000529">
    <property type="entry name" value="Ribosomal_bS6"/>
</dbReference>
<evidence type="ECO:0000313" key="7">
    <source>
        <dbReference type="EMBL" id="BAT72452.1"/>
    </source>
</evidence>
<dbReference type="GO" id="GO:0005737">
    <property type="term" value="C:cytoplasm"/>
    <property type="evidence" value="ECO:0007669"/>
    <property type="project" value="UniProtKB-ARBA"/>
</dbReference>
<dbReference type="GO" id="GO:0003735">
    <property type="term" value="F:structural constituent of ribosome"/>
    <property type="evidence" value="ECO:0007669"/>
    <property type="project" value="InterPro"/>
</dbReference>
<gene>
    <name evidence="6 7" type="primary">rpsF</name>
    <name evidence="7" type="ORF">TST_1668</name>
</gene>
<dbReference type="GO" id="GO:0070181">
    <property type="term" value="F:small ribosomal subunit rRNA binding"/>
    <property type="evidence" value="ECO:0007669"/>
    <property type="project" value="TreeGrafter"/>
</dbReference>
<dbReference type="Proteomes" id="UP000063234">
    <property type="component" value="Chromosome"/>
</dbReference>
<evidence type="ECO:0000256" key="2">
    <source>
        <dbReference type="ARBA" id="ARBA00022980"/>
    </source>
</evidence>
<evidence type="ECO:0000256" key="3">
    <source>
        <dbReference type="ARBA" id="ARBA00023274"/>
    </source>
</evidence>
<name>A0A0S3QVU9_THET7</name>
<dbReference type="HAMAP" id="MF_00360">
    <property type="entry name" value="Ribosomal_bS6"/>
    <property type="match status" value="1"/>
</dbReference>
<keyword evidence="3 6" id="KW-0687">Ribonucleoprotein</keyword>
<dbReference type="NCBIfam" id="TIGR00166">
    <property type="entry name" value="S6"/>
    <property type="match status" value="1"/>
</dbReference>
<dbReference type="InterPro" id="IPR020814">
    <property type="entry name" value="Ribosomal_S6_plastid/chlpt"/>
</dbReference>
<dbReference type="OrthoDB" id="9812702at2"/>
<dbReference type="InterPro" id="IPR014717">
    <property type="entry name" value="Transl_elong_EF1B/ribsomal_bS6"/>
</dbReference>
<comment type="function">
    <text evidence="4 6">Binds together with bS18 to 16S ribosomal RNA.</text>
</comment>
<evidence type="ECO:0000256" key="4">
    <source>
        <dbReference type="ARBA" id="ARBA00035104"/>
    </source>
</evidence>
<dbReference type="GO" id="GO:0006412">
    <property type="term" value="P:translation"/>
    <property type="evidence" value="ECO:0007669"/>
    <property type="project" value="UniProtKB-UniRule"/>
</dbReference>
<keyword evidence="6" id="KW-0694">RNA-binding</keyword>
<dbReference type="Gene3D" id="3.30.70.60">
    <property type="match status" value="1"/>
</dbReference>
<dbReference type="Pfam" id="PF01250">
    <property type="entry name" value="Ribosomal_S6"/>
    <property type="match status" value="1"/>
</dbReference>
<dbReference type="KEGG" id="ttk:TST_1668"/>
<comment type="similarity">
    <text evidence="1 6">Belongs to the bacterial ribosomal protein bS6 family.</text>
</comment>
<keyword evidence="6" id="KW-0699">rRNA-binding</keyword>
<dbReference type="AlphaFoldDB" id="A0A0S3QVU9"/>
<evidence type="ECO:0000256" key="1">
    <source>
        <dbReference type="ARBA" id="ARBA00009512"/>
    </source>
</evidence>
<dbReference type="EMBL" id="AP013035">
    <property type="protein sequence ID" value="BAT72452.1"/>
    <property type="molecule type" value="Genomic_DNA"/>
</dbReference>
<sequence length="108" mass="13095">MEKRCYESVVVFTPDLTEQEQEEQIKWVKELIAKNDGQLLKVDVWGKRKLAYEIEKKKEGYYVLFLFWGTPYTVEGMEKAYRINHNILRYLTVKRKDKECEKEEPKEQ</sequence>
<organism evidence="7 8">
    <name type="scientific">Thermosulfidibacter takaii (strain DSM 17441 / JCM 13301 / NBRC 103674 / ABI70S6)</name>
    <dbReference type="NCBI Taxonomy" id="1298851"/>
    <lineage>
        <taxon>Bacteria</taxon>
        <taxon>Pseudomonadati</taxon>
        <taxon>Thermosulfidibacterota</taxon>
        <taxon>Thermosulfidibacteria</taxon>
        <taxon>Thermosulfidibacterales</taxon>
        <taxon>Thermosulfidibacteraceae</taxon>
    </lineage>
</organism>
<dbReference type="PANTHER" id="PTHR21011:SF1">
    <property type="entry name" value="SMALL RIBOSOMAL SUBUNIT PROTEIN BS6M"/>
    <property type="match status" value="1"/>
</dbReference>
<dbReference type="STRING" id="1298851.TST_1668"/>
<keyword evidence="8" id="KW-1185">Reference proteome</keyword>